<protein>
    <submittedName>
        <fullName evidence="1">Uncharacterized protein</fullName>
    </submittedName>
</protein>
<accession>X1CMP8</accession>
<feature type="non-terminal residue" evidence="1">
    <location>
        <position position="65"/>
    </location>
</feature>
<dbReference type="EMBL" id="BART01016730">
    <property type="protein sequence ID" value="GAG85481.1"/>
    <property type="molecule type" value="Genomic_DNA"/>
</dbReference>
<gene>
    <name evidence="1" type="ORF">S01H4_32093</name>
</gene>
<proteinExistence type="predicted"/>
<comment type="caution">
    <text evidence="1">The sequence shown here is derived from an EMBL/GenBank/DDBJ whole genome shotgun (WGS) entry which is preliminary data.</text>
</comment>
<organism evidence="1">
    <name type="scientific">marine sediment metagenome</name>
    <dbReference type="NCBI Taxonomy" id="412755"/>
    <lineage>
        <taxon>unclassified sequences</taxon>
        <taxon>metagenomes</taxon>
        <taxon>ecological metagenomes</taxon>
    </lineage>
</organism>
<name>X1CMP8_9ZZZZ</name>
<sequence>MCLKEEDLYEPARKALLQKFSEKGECHLEVTVTAIGEQLKQVLDDHAVSILETEKKKPDLLGFLN</sequence>
<dbReference type="AlphaFoldDB" id="X1CMP8"/>
<reference evidence="1" key="1">
    <citation type="journal article" date="2014" name="Front. Microbiol.">
        <title>High frequency of phylogenetically diverse reductive dehalogenase-homologous genes in deep subseafloor sedimentary metagenomes.</title>
        <authorList>
            <person name="Kawai M."/>
            <person name="Futagami T."/>
            <person name="Toyoda A."/>
            <person name="Takaki Y."/>
            <person name="Nishi S."/>
            <person name="Hori S."/>
            <person name="Arai W."/>
            <person name="Tsubouchi T."/>
            <person name="Morono Y."/>
            <person name="Uchiyama I."/>
            <person name="Ito T."/>
            <person name="Fujiyama A."/>
            <person name="Inagaki F."/>
            <person name="Takami H."/>
        </authorList>
    </citation>
    <scope>NUCLEOTIDE SEQUENCE</scope>
    <source>
        <strain evidence="1">Expedition CK06-06</strain>
    </source>
</reference>
<evidence type="ECO:0000313" key="1">
    <source>
        <dbReference type="EMBL" id="GAG85481.1"/>
    </source>
</evidence>